<accession>A0ACB9NRY8</accession>
<gene>
    <name evidence="1" type="ORF">MLD38_023991</name>
</gene>
<dbReference type="EMBL" id="CM042886">
    <property type="protein sequence ID" value="KAI4339000.1"/>
    <property type="molecule type" value="Genomic_DNA"/>
</dbReference>
<keyword evidence="2" id="KW-1185">Reference proteome</keyword>
<reference evidence="2" key="1">
    <citation type="journal article" date="2023" name="Front. Plant Sci.">
        <title>Chromosomal-level genome assembly of Melastoma candidum provides insights into trichome evolution.</title>
        <authorList>
            <person name="Zhong Y."/>
            <person name="Wu W."/>
            <person name="Sun C."/>
            <person name="Zou P."/>
            <person name="Liu Y."/>
            <person name="Dai S."/>
            <person name="Zhou R."/>
        </authorList>
    </citation>
    <scope>NUCLEOTIDE SEQUENCE [LARGE SCALE GENOMIC DNA]</scope>
</reference>
<protein>
    <submittedName>
        <fullName evidence="1">Uncharacterized protein</fullName>
    </submittedName>
</protein>
<organism evidence="1 2">
    <name type="scientific">Melastoma candidum</name>
    <dbReference type="NCBI Taxonomy" id="119954"/>
    <lineage>
        <taxon>Eukaryota</taxon>
        <taxon>Viridiplantae</taxon>
        <taxon>Streptophyta</taxon>
        <taxon>Embryophyta</taxon>
        <taxon>Tracheophyta</taxon>
        <taxon>Spermatophyta</taxon>
        <taxon>Magnoliopsida</taxon>
        <taxon>eudicotyledons</taxon>
        <taxon>Gunneridae</taxon>
        <taxon>Pentapetalae</taxon>
        <taxon>rosids</taxon>
        <taxon>malvids</taxon>
        <taxon>Myrtales</taxon>
        <taxon>Melastomataceae</taxon>
        <taxon>Melastomatoideae</taxon>
        <taxon>Melastomateae</taxon>
        <taxon>Melastoma</taxon>
    </lineage>
</organism>
<dbReference type="Proteomes" id="UP001057402">
    <property type="component" value="Chromosome 7"/>
</dbReference>
<sequence length="122" mass="14113">MVPAQAHAHTQAQASGNPESLCWVDYDHLNWLVIEWLIAEALPISTVEKYIMNCYRFLNPSVNIWQGEKYMAALVGVFRSMQEDVREVLWHVSSKVSITLELWNTCEKMLYVSSTGHWIDKN</sequence>
<name>A0ACB9NRY8_9MYRT</name>
<evidence type="ECO:0000313" key="1">
    <source>
        <dbReference type="EMBL" id="KAI4339000.1"/>
    </source>
</evidence>
<evidence type="ECO:0000313" key="2">
    <source>
        <dbReference type="Proteomes" id="UP001057402"/>
    </source>
</evidence>
<proteinExistence type="predicted"/>
<comment type="caution">
    <text evidence="1">The sequence shown here is derived from an EMBL/GenBank/DDBJ whole genome shotgun (WGS) entry which is preliminary data.</text>
</comment>